<keyword evidence="1" id="KW-0732">Signal</keyword>
<reference evidence="3" key="1">
    <citation type="submission" date="2016-10" db="EMBL/GenBank/DDBJ databases">
        <authorList>
            <person name="Varghese N."/>
            <person name="Submissions S."/>
        </authorList>
    </citation>
    <scope>NUCLEOTIDE SEQUENCE [LARGE SCALE GENOMIC DNA]</scope>
    <source>
        <strain evidence="3">DSM 44437</strain>
    </source>
</reference>
<keyword evidence="3" id="KW-1185">Reference proteome</keyword>
<dbReference type="Pfam" id="PF03583">
    <property type="entry name" value="LIP"/>
    <property type="match status" value="1"/>
</dbReference>
<organism evidence="2 3">
    <name type="scientific">Lentzea albida</name>
    <dbReference type="NCBI Taxonomy" id="65499"/>
    <lineage>
        <taxon>Bacteria</taxon>
        <taxon>Bacillati</taxon>
        <taxon>Actinomycetota</taxon>
        <taxon>Actinomycetes</taxon>
        <taxon>Pseudonocardiales</taxon>
        <taxon>Pseudonocardiaceae</taxon>
        <taxon>Lentzea</taxon>
    </lineage>
</organism>
<sequence>MLTTLRRTFSAVLVVAMATTTAVTAAVAEPVTTQITRPDDDPFYDVPPRLDIKRDGTVLRFRPLPAKALAVPAPAQVWQLLYKTRDNAGKATATVATLLVPTARWTGPGERPLLSYQTPEDGLDTTCAPSYLLRAGSVTFDQVSENQARFDRGQVADAVRRGWTVVVPDYEGPESQFLGTSAAAHGVLDGIRAARSFPPARVDRDAPVGMWGYSGGGLATAAAAQKQSRYAPELKISAIVEGGVPADVNAAFGAVSGQVFSGWIPFGLAALRNAEPRFDVYRYANESARAAADEVAHGCAGAAIVAGPHFAEVEDFEAWPGSLTSGAFRDFAHGLSPVGMGGTPTAPTLLYHGTADELLPLAAAQELFRQYRARGADVVMVEHAGQTHGGEQTFGVGEAVSFLQRHFAGASRG</sequence>
<protein>
    <submittedName>
        <fullName evidence="2">Secretory lipase</fullName>
    </submittedName>
</protein>
<feature type="chain" id="PRO_5038448749" evidence="1">
    <location>
        <begin position="26"/>
        <end position="413"/>
    </location>
</feature>
<dbReference type="GO" id="GO:0016042">
    <property type="term" value="P:lipid catabolic process"/>
    <property type="evidence" value="ECO:0007669"/>
    <property type="project" value="InterPro"/>
</dbReference>
<dbReference type="AlphaFoldDB" id="A0A1H9K5M4"/>
<dbReference type="InterPro" id="IPR029058">
    <property type="entry name" value="AB_hydrolase_fold"/>
</dbReference>
<evidence type="ECO:0000313" key="2">
    <source>
        <dbReference type="EMBL" id="SEQ94243.1"/>
    </source>
</evidence>
<evidence type="ECO:0000313" key="3">
    <source>
        <dbReference type="Proteomes" id="UP000199503"/>
    </source>
</evidence>
<accession>A0A1H9K5M4</accession>
<dbReference type="Gene3D" id="3.40.50.1820">
    <property type="entry name" value="alpha/beta hydrolase"/>
    <property type="match status" value="1"/>
</dbReference>
<dbReference type="SUPFAM" id="SSF53474">
    <property type="entry name" value="alpha/beta-Hydrolases"/>
    <property type="match status" value="1"/>
</dbReference>
<dbReference type="RefSeq" id="WP_089916216.1">
    <property type="nucleotide sequence ID" value="NZ_FOFV01000005.1"/>
</dbReference>
<feature type="signal peptide" evidence="1">
    <location>
        <begin position="1"/>
        <end position="25"/>
    </location>
</feature>
<dbReference type="Proteomes" id="UP000199503">
    <property type="component" value="Unassembled WGS sequence"/>
</dbReference>
<dbReference type="GO" id="GO:0004806">
    <property type="term" value="F:triacylglycerol lipase activity"/>
    <property type="evidence" value="ECO:0007669"/>
    <property type="project" value="InterPro"/>
</dbReference>
<proteinExistence type="predicted"/>
<gene>
    <name evidence="2" type="ORF">SAMN04488000_105181</name>
</gene>
<evidence type="ECO:0000256" key="1">
    <source>
        <dbReference type="SAM" id="SignalP"/>
    </source>
</evidence>
<dbReference type="OrthoDB" id="9798122at2"/>
<dbReference type="PANTHER" id="PTHR34853">
    <property type="match status" value="1"/>
</dbReference>
<dbReference type="EMBL" id="FOFV01000005">
    <property type="protein sequence ID" value="SEQ94243.1"/>
    <property type="molecule type" value="Genomic_DNA"/>
</dbReference>
<name>A0A1H9K5M4_9PSEU</name>
<dbReference type="InterPro" id="IPR005152">
    <property type="entry name" value="Lipase_secreted"/>
</dbReference>
<dbReference type="PIRSF" id="PIRSF029171">
    <property type="entry name" value="Esterase_LipA"/>
    <property type="match status" value="1"/>
</dbReference>
<dbReference type="PANTHER" id="PTHR34853:SF1">
    <property type="entry name" value="LIPASE 5"/>
    <property type="match status" value="1"/>
</dbReference>
<dbReference type="Gene3D" id="1.10.260.130">
    <property type="match status" value="1"/>
</dbReference>
<dbReference type="STRING" id="65499.SAMN04488000_105181"/>